<dbReference type="EMBL" id="GGEC01063946">
    <property type="protein sequence ID" value="MBX44430.1"/>
    <property type="molecule type" value="Transcribed_RNA"/>
</dbReference>
<sequence>MSCAAAVTPSGATQDPSPSPPPISAHLTTLCPTTMGAGATLLFSTLTWPSLLSCKLHSTDPGLYPFPLEGSPV</sequence>
<protein>
    <submittedName>
        <fullName evidence="2">Uncharacterized protein MANES_10G000900</fullName>
    </submittedName>
</protein>
<feature type="region of interest" description="Disordered" evidence="1">
    <location>
        <begin position="1"/>
        <end position="26"/>
    </location>
</feature>
<evidence type="ECO:0000313" key="2">
    <source>
        <dbReference type="EMBL" id="MBX44430.1"/>
    </source>
</evidence>
<dbReference type="AlphaFoldDB" id="A0A2P2NPV8"/>
<accession>A0A2P2NPV8</accession>
<reference evidence="2" key="1">
    <citation type="submission" date="2018-02" db="EMBL/GenBank/DDBJ databases">
        <title>Rhizophora mucronata_Transcriptome.</title>
        <authorList>
            <person name="Meera S.P."/>
            <person name="Sreeshan A."/>
            <person name="Augustine A."/>
        </authorList>
    </citation>
    <scope>NUCLEOTIDE SEQUENCE</scope>
    <source>
        <tissue evidence="2">Leaf</tissue>
    </source>
</reference>
<evidence type="ECO:0000256" key="1">
    <source>
        <dbReference type="SAM" id="MobiDB-lite"/>
    </source>
</evidence>
<organism evidence="2">
    <name type="scientific">Rhizophora mucronata</name>
    <name type="common">Asiatic mangrove</name>
    <dbReference type="NCBI Taxonomy" id="61149"/>
    <lineage>
        <taxon>Eukaryota</taxon>
        <taxon>Viridiplantae</taxon>
        <taxon>Streptophyta</taxon>
        <taxon>Embryophyta</taxon>
        <taxon>Tracheophyta</taxon>
        <taxon>Spermatophyta</taxon>
        <taxon>Magnoliopsida</taxon>
        <taxon>eudicotyledons</taxon>
        <taxon>Gunneridae</taxon>
        <taxon>Pentapetalae</taxon>
        <taxon>rosids</taxon>
        <taxon>fabids</taxon>
        <taxon>Malpighiales</taxon>
        <taxon>Rhizophoraceae</taxon>
        <taxon>Rhizophora</taxon>
    </lineage>
</organism>
<name>A0A2P2NPV8_RHIMU</name>
<proteinExistence type="predicted"/>